<dbReference type="Proteomes" id="UP000314294">
    <property type="component" value="Unassembled WGS sequence"/>
</dbReference>
<sequence length="262" mass="28225">MRAPASELCRAASRHIHTHGFPSAAFRSIECFAISRVALDATTPLMSAAARRPSQSDSQRTPLCDGRSALTLIFDPSEWSWEGRSLKGPNRWDLPSQCSSSRLRLRSRTLDYRTHNAPLCLIIVCVVAPEEEPGTRPCAQSRVGSLVCDLAAEMSVQLVPNNGTADGVSSQGLAAPPAVRVTGTSLASDVLEGVKETPPDSRGYSRTSLWRAVTSTCTEFIQLKRESGDKENVAGASEGKRTRLLSARLSVMQRDSVEEAGA</sequence>
<reference evidence="1 2" key="1">
    <citation type="submission" date="2019-03" db="EMBL/GenBank/DDBJ databases">
        <title>First draft genome of Liparis tanakae, snailfish: a comprehensive survey of snailfish specific genes.</title>
        <authorList>
            <person name="Kim W."/>
            <person name="Song I."/>
            <person name="Jeong J.-H."/>
            <person name="Kim D."/>
            <person name="Kim S."/>
            <person name="Ryu S."/>
            <person name="Song J.Y."/>
            <person name="Lee S.K."/>
        </authorList>
    </citation>
    <scope>NUCLEOTIDE SEQUENCE [LARGE SCALE GENOMIC DNA]</scope>
    <source>
        <tissue evidence="1">Muscle</tissue>
    </source>
</reference>
<evidence type="ECO:0000313" key="2">
    <source>
        <dbReference type="Proteomes" id="UP000314294"/>
    </source>
</evidence>
<comment type="caution">
    <text evidence="1">The sequence shown here is derived from an EMBL/GenBank/DDBJ whole genome shotgun (WGS) entry which is preliminary data.</text>
</comment>
<name>A0A4Z2ESY1_9TELE</name>
<keyword evidence="2" id="KW-1185">Reference proteome</keyword>
<accession>A0A4Z2ESY1</accession>
<dbReference type="AlphaFoldDB" id="A0A4Z2ESY1"/>
<protein>
    <submittedName>
        <fullName evidence="1">Uncharacterized protein</fullName>
    </submittedName>
</protein>
<dbReference type="EMBL" id="SRLO01003053">
    <property type="protein sequence ID" value="TNN31919.1"/>
    <property type="molecule type" value="Genomic_DNA"/>
</dbReference>
<proteinExistence type="predicted"/>
<gene>
    <name evidence="1" type="ORF">EYF80_057922</name>
</gene>
<evidence type="ECO:0000313" key="1">
    <source>
        <dbReference type="EMBL" id="TNN31919.1"/>
    </source>
</evidence>
<organism evidence="1 2">
    <name type="scientific">Liparis tanakae</name>
    <name type="common">Tanaka's snailfish</name>
    <dbReference type="NCBI Taxonomy" id="230148"/>
    <lineage>
        <taxon>Eukaryota</taxon>
        <taxon>Metazoa</taxon>
        <taxon>Chordata</taxon>
        <taxon>Craniata</taxon>
        <taxon>Vertebrata</taxon>
        <taxon>Euteleostomi</taxon>
        <taxon>Actinopterygii</taxon>
        <taxon>Neopterygii</taxon>
        <taxon>Teleostei</taxon>
        <taxon>Neoteleostei</taxon>
        <taxon>Acanthomorphata</taxon>
        <taxon>Eupercaria</taxon>
        <taxon>Perciformes</taxon>
        <taxon>Cottioidei</taxon>
        <taxon>Cottales</taxon>
        <taxon>Liparidae</taxon>
        <taxon>Liparis</taxon>
    </lineage>
</organism>